<evidence type="ECO:0000256" key="3">
    <source>
        <dbReference type="SAM" id="MobiDB-lite"/>
    </source>
</evidence>
<comment type="caution">
    <text evidence="5">The sequence shown here is derived from an EMBL/GenBank/DDBJ whole genome shotgun (WGS) entry which is preliminary data.</text>
</comment>
<dbReference type="InterPro" id="IPR042214">
    <property type="entry name" value="TruD_catalytic"/>
</dbReference>
<feature type="compositionally biased region" description="Low complexity" evidence="3">
    <location>
        <begin position="834"/>
        <end position="850"/>
    </location>
</feature>
<evidence type="ECO:0000256" key="2">
    <source>
        <dbReference type="ARBA" id="ARBA00023235"/>
    </source>
</evidence>
<evidence type="ECO:0000256" key="1">
    <source>
        <dbReference type="ARBA" id="ARBA00007953"/>
    </source>
</evidence>
<dbReference type="GO" id="GO:0003723">
    <property type="term" value="F:RNA binding"/>
    <property type="evidence" value="ECO:0007669"/>
    <property type="project" value="InterPro"/>
</dbReference>
<dbReference type="CDD" id="cd02576">
    <property type="entry name" value="PseudoU_synth_ScPUS7"/>
    <property type="match status" value="1"/>
</dbReference>
<sequence>MANNRHGTHVPSVRAEAEKVLGITQRSAPINFSWSGDIRKRYTDFLVNEMRKDGSAVHLEDFEEVKLEEQQPVRTPFDPQMDNGGKRPVKPFQGHMLTNRPHQRNFTSAAHLTPSTNDHTAPVIENHPPIQPISDADMVILEGLVGQNDAKKLADLDEAIQAKKPLTGENKRDFDFGPIEDRESRAKIHQEIRRIFGGRVDSTTSGTHIITAYPAKWTTTRRGNRANNSNRGNRGVSYGGPPRNDNRGRRDQGPSFAQLGGDYLHFTLYKENKDTMDAINTIARLIKVKASNFGFAGTKDRRAGTVQRVSIYRQRGANMIWLNTRLPNVKIGDFTYSKEPIQLGQHGGNEFIITIKNCHNLGDSGCSIQQRARMVQESVEFALAYVKQHGYINYFGLQRFGTHTIGTHSLGMKILNEDFEGAIDDILHVDEQFLQEVLENAPQHHGHNGHNHGRNQSQGNDFQHSRDDYARAKAITTWKLTKKADKAMELMPKRFSSEYALIRHLGRNPKDFMGAILNITRGMRMMYIHAYQSFVWNFVATRRWSKYGPSVVEGDLVLVGGRSDSDSVDSIIDVDNASEAEEDSYYAEARALTAEDVASGKYTIFDIVLPTPGYDVIYPSNDIGEYYREFMEKEENGGLSPYEMRRKNKEFSLSGNYRHLIGRFIGEPQYAIHLYSNDMEQMHPTDLDICKSMKAAEAALAKAKKAASSAHWAPLTANPVGHDDALAAERRRKASHEPEQRMVTNETWVHTGLDGGAKRVKVAREHMKVECPEEAPVLPTTTTEMSQPDLRLQDTVPSSISVHPPSAIHPPAPSSNLVVKLEGLDDPFTDAAGQPPQQLRPVSSPPSSLRMHPVNVETPYTGVIGQERAQMNSHNVKPGTDLGTDMMEIDSNLPAVIGLAAESSMADSTIPSAEAEVKEETVADEETTDPVIEMPEFRSPSENPLLSVNGGIAGSATKATKVAVVLKFQLKCSNYATIVLRELMGANAGLQA</sequence>
<dbReference type="PROSITE" id="PS50984">
    <property type="entry name" value="TRUD"/>
    <property type="match status" value="1"/>
</dbReference>
<dbReference type="GO" id="GO:0009982">
    <property type="term" value="F:pseudouridine synthase activity"/>
    <property type="evidence" value="ECO:0007669"/>
    <property type="project" value="InterPro"/>
</dbReference>
<dbReference type="EMBL" id="JAUEDM010000003">
    <property type="protein sequence ID" value="KAK3322444.1"/>
    <property type="molecule type" value="Genomic_DNA"/>
</dbReference>
<evidence type="ECO:0000313" key="5">
    <source>
        <dbReference type="EMBL" id="KAK3322444.1"/>
    </source>
</evidence>
<feature type="domain" description="TRUD" evidence="4">
    <location>
        <begin position="390"/>
        <end position="663"/>
    </location>
</feature>
<proteinExistence type="inferred from homology"/>
<feature type="region of interest" description="Disordered" evidence="3">
    <location>
        <begin position="220"/>
        <end position="256"/>
    </location>
</feature>
<keyword evidence="6" id="KW-1185">Reference proteome</keyword>
<feature type="compositionally biased region" description="Low complexity" evidence="3">
    <location>
        <begin position="225"/>
        <end position="243"/>
    </location>
</feature>
<evidence type="ECO:0000313" key="6">
    <source>
        <dbReference type="Proteomes" id="UP001283341"/>
    </source>
</evidence>
<organism evidence="5 6">
    <name type="scientific">Apodospora peruviana</name>
    <dbReference type="NCBI Taxonomy" id="516989"/>
    <lineage>
        <taxon>Eukaryota</taxon>
        <taxon>Fungi</taxon>
        <taxon>Dikarya</taxon>
        <taxon>Ascomycota</taxon>
        <taxon>Pezizomycotina</taxon>
        <taxon>Sordariomycetes</taxon>
        <taxon>Sordariomycetidae</taxon>
        <taxon>Sordariales</taxon>
        <taxon>Lasiosphaeriaceae</taxon>
        <taxon>Apodospora</taxon>
    </lineage>
</organism>
<feature type="compositionally biased region" description="Basic residues" evidence="3">
    <location>
        <begin position="444"/>
        <end position="453"/>
    </location>
</feature>
<feature type="region of interest" description="Disordered" evidence="3">
    <location>
        <begin position="827"/>
        <end position="851"/>
    </location>
</feature>
<dbReference type="SUPFAM" id="SSF55120">
    <property type="entry name" value="Pseudouridine synthase"/>
    <property type="match status" value="1"/>
</dbReference>
<accession>A0AAE0M920</accession>
<dbReference type="AlphaFoldDB" id="A0AAE0M920"/>
<reference evidence="5" key="2">
    <citation type="submission" date="2023-06" db="EMBL/GenBank/DDBJ databases">
        <authorList>
            <consortium name="Lawrence Berkeley National Laboratory"/>
            <person name="Haridas S."/>
            <person name="Hensen N."/>
            <person name="Bonometti L."/>
            <person name="Westerberg I."/>
            <person name="Brannstrom I.O."/>
            <person name="Guillou S."/>
            <person name="Cros-Aarteil S."/>
            <person name="Calhoun S."/>
            <person name="Kuo A."/>
            <person name="Mondo S."/>
            <person name="Pangilinan J."/>
            <person name="Riley R."/>
            <person name="Labutti K."/>
            <person name="Andreopoulos B."/>
            <person name="Lipzen A."/>
            <person name="Chen C."/>
            <person name="Yanf M."/>
            <person name="Daum C."/>
            <person name="Ng V."/>
            <person name="Clum A."/>
            <person name="Steindorff A."/>
            <person name="Ohm R."/>
            <person name="Martin F."/>
            <person name="Silar P."/>
            <person name="Natvig D."/>
            <person name="Lalanne C."/>
            <person name="Gautier V."/>
            <person name="Ament-Velasquez S.L."/>
            <person name="Kruys A."/>
            <person name="Hutchinson M.I."/>
            <person name="Powell A.J."/>
            <person name="Barry K."/>
            <person name="Miller A.N."/>
            <person name="Grigoriev I.V."/>
            <person name="Debuchy R."/>
            <person name="Gladieux P."/>
            <person name="Thoren M.H."/>
            <person name="Johannesson H."/>
        </authorList>
    </citation>
    <scope>NUCLEOTIDE SEQUENCE</scope>
    <source>
        <strain evidence="5">CBS 118394</strain>
    </source>
</reference>
<evidence type="ECO:0000259" key="4">
    <source>
        <dbReference type="PROSITE" id="PS50984"/>
    </source>
</evidence>
<keyword evidence="2" id="KW-0413">Isomerase</keyword>
<gene>
    <name evidence="5" type="ORF">B0H66DRAFT_531783</name>
</gene>
<reference evidence="5" key="1">
    <citation type="journal article" date="2023" name="Mol. Phylogenet. Evol.">
        <title>Genome-scale phylogeny and comparative genomics of the fungal order Sordariales.</title>
        <authorList>
            <person name="Hensen N."/>
            <person name="Bonometti L."/>
            <person name="Westerberg I."/>
            <person name="Brannstrom I.O."/>
            <person name="Guillou S."/>
            <person name="Cros-Aarteil S."/>
            <person name="Calhoun S."/>
            <person name="Haridas S."/>
            <person name="Kuo A."/>
            <person name="Mondo S."/>
            <person name="Pangilinan J."/>
            <person name="Riley R."/>
            <person name="LaButti K."/>
            <person name="Andreopoulos B."/>
            <person name="Lipzen A."/>
            <person name="Chen C."/>
            <person name="Yan M."/>
            <person name="Daum C."/>
            <person name="Ng V."/>
            <person name="Clum A."/>
            <person name="Steindorff A."/>
            <person name="Ohm R.A."/>
            <person name="Martin F."/>
            <person name="Silar P."/>
            <person name="Natvig D.O."/>
            <person name="Lalanne C."/>
            <person name="Gautier V."/>
            <person name="Ament-Velasquez S.L."/>
            <person name="Kruys A."/>
            <person name="Hutchinson M.I."/>
            <person name="Powell A.J."/>
            <person name="Barry K."/>
            <person name="Miller A.N."/>
            <person name="Grigoriev I.V."/>
            <person name="Debuchy R."/>
            <person name="Gladieux P."/>
            <person name="Hiltunen Thoren M."/>
            <person name="Johannesson H."/>
        </authorList>
    </citation>
    <scope>NUCLEOTIDE SEQUENCE</scope>
    <source>
        <strain evidence="5">CBS 118394</strain>
    </source>
</reference>
<dbReference type="GO" id="GO:0005634">
    <property type="term" value="C:nucleus"/>
    <property type="evidence" value="ECO:0007669"/>
    <property type="project" value="TreeGrafter"/>
</dbReference>
<dbReference type="InterPro" id="IPR020103">
    <property type="entry name" value="PsdUridine_synth_cat_dom_sf"/>
</dbReference>
<dbReference type="Pfam" id="PF01142">
    <property type="entry name" value="TruD"/>
    <property type="match status" value="2"/>
</dbReference>
<comment type="similarity">
    <text evidence="1">Belongs to the pseudouridine synthase TruD family.</text>
</comment>
<dbReference type="InterPro" id="IPR001656">
    <property type="entry name" value="PsdUridine_synth_TruD"/>
</dbReference>
<dbReference type="PANTHER" id="PTHR13326:SF21">
    <property type="entry name" value="PSEUDOURIDYLATE SYNTHASE PUS7L"/>
    <property type="match status" value="1"/>
</dbReference>
<dbReference type="GO" id="GO:0001522">
    <property type="term" value="P:pseudouridine synthesis"/>
    <property type="evidence" value="ECO:0007669"/>
    <property type="project" value="InterPro"/>
</dbReference>
<dbReference type="InterPro" id="IPR011760">
    <property type="entry name" value="PsdUridine_synth_TruD_insert"/>
</dbReference>
<dbReference type="Proteomes" id="UP001283341">
    <property type="component" value="Unassembled WGS sequence"/>
</dbReference>
<dbReference type="PANTHER" id="PTHR13326">
    <property type="entry name" value="TRNA PSEUDOURIDINE SYNTHASE D"/>
    <property type="match status" value="1"/>
</dbReference>
<feature type="region of interest" description="Disordered" evidence="3">
    <location>
        <begin position="442"/>
        <end position="463"/>
    </location>
</feature>
<protein>
    <submittedName>
        <fullName evidence="5">Pseudouridine synthase</fullName>
    </submittedName>
</protein>
<dbReference type="Gene3D" id="3.30.2350.20">
    <property type="entry name" value="TruD, catalytic domain"/>
    <property type="match status" value="2"/>
</dbReference>
<name>A0AAE0M920_9PEZI</name>